<dbReference type="SUPFAM" id="SSF46689">
    <property type="entry name" value="Homeodomain-like"/>
    <property type="match status" value="2"/>
</dbReference>
<evidence type="ECO:0000259" key="4">
    <source>
        <dbReference type="PROSITE" id="PS01124"/>
    </source>
</evidence>
<dbReference type="InterPro" id="IPR020449">
    <property type="entry name" value="Tscrpt_reg_AraC-type_HTH"/>
</dbReference>
<sequence>MDITFRFPNIIHTLQVTGCHFDIQPPGWSYPRHHHHLFELLYCLEGEVLQEIHRESITLRQGEWLLIKSGVPHQTSNLSNKQYGYFNVHFDLDDTEIRSSLSAAPYRHIRQHESERSKLNAYIHELEEIVRRSQPPAHSLHPENPRAEYNLTFEDRLLLQSYTLLIIHDVLSLLKMQETLKPRHSLPAAAGTHKPSSLLAADAAHAIEEKLSSGLTEEISVAAVSKELNLSRSQCSKLFRQVYGISPRQYISRQKLSLAKELLITTHLPMAAIADKLGFRSASHFSRQFRRWTGQSPTEYRPRH</sequence>
<reference evidence="5 6" key="1">
    <citation type="journal article" date="2010" name="BMC Genomics">
        <title>Genome sequence of the pattern forming Paenibacillus vortex bacterium reveals potential for thriving in complex environments.</title>
        <authorList>
            <person name="Sirota-Madi A."/>
            <person name="Olender T."/>
            <person name="Helman Y."/>
            <person name="Ingham C."/>
            <person name="Brainis I."/>
            <person name="Roth D."/>
            <person name="Hagi E."/>
            <person name="Brodsky L."/>
            <person name="Leshkowitz D."/>
            <person name="Galatenko V."/>
            <person name="Nikolaev V."/>
            <person name="Mugasimangalam R.C."/>
            <person name="Bransburg-Zabary S."/>
            <person name="Gutnick D.L."/>
            <person name="Lancet D."/>
            <person name="Ben-Jacob E."/>
        </authorList>
    </citation>
    <scope>NUCLEOTIDE SEQUENCE [LARGE SCALE GENOMIC DNA]</scope>
    <source>
        <strain evidence="5 6">V453</strain>
    </source>
</reference>
<dbReference type="SUPFAM" id="SSF51215">
    <property type="entry name" value="Regulatory protein AraC"/>
    <property type="match status" value="1"/>
</dbReference>
<keyword evidence="2" id="KW-0238">DNA-binding</keyword>
<dbReference type="KEGG" id="pvo:PVOR_21344"/>
<dbReference type="Proteomes" id="UP000003094">
    <property type="component" value="Unassembled WGS sequence"/>
</dbReference>
<keyword evidence="1" id="KW-0805">Transcription regulation</keyword>
<evidence type="ECO:0000313" key="5">
    <source>
        <dbReference type="EMBL" id="EFU39872.1"/>
    </source>
</evidence>
<evidence type="ECO:0000256" key="1">
    <source>
        <dbReference type="ARBA" id="ARBA00023015"/>
    </source>
</evidence>
<evidence type="ECO:0000313" key="6">
    <source>
        <dbReference type="Proteomes" id="UP000003094"/>
    </source>
</evidence>
<dbReference type="PROSITE" id="PS00041">
    <property type="entry name" value="HTH_ARAC_FAMILY_1"/>
    <property type="match status" value="1"/>
</dbReference>
<dbReference type="RefSeq" id="WP_006211073.1">
    <property type="nucleotide sequence ID" value="NZ_ADHJ01000037.1"/>
</dbReference>
<keyword evidence="3" id="KW-0804">Transcription</keyword>
<dbReference type="InterPro" id="IPR037923">
    <property type="entry name" value="HTH-like"/>
</dbReference>
<dbReference type="InterPro" id="IPR018060">
    <property type="entry name" value="HTH_AraC"/>
</dbReference>
<protein>
    <submittedName>
        <fullName evidence="5">Transcriptional regulator, AraC family protein</fullName>
    </submittedName>
</protein>
<dbReference type="Gene3D" id="1.10.10.60">
    <property type="entry name" value="Homeodomain-like"/>
    <property type="match status" value="2"/>
</dbReference>
<dbReference type="PROSITE" id="PS01124">
    <property type="entry name" value="HTH_ARAC_FAMILY_2"/>
    <property type="match status" value="1"/>
</dbReference>
<organism evidence="5 6">
    <name type="scientific">Paenibacillus vortex V453</name>
    <dbReference type="NCBI Taxonomy" id="715225"/>
    <lineage>
        <taxon>Bacteria</taxon>
        <taxon>Bacillati</taxon>
        <taxon>Bacillota</taxon>
        <taxon>Bacilli</taxon>
        <taxon>Bacillales</taxon>
        <taxon>Paenibacillaceae</taxon>
        <taxon>Paenibacillus</taxon>
    </lineage>
</organism>
<dbReference type="PANTHER" id="PTHR43280">
    <property type="entry name" value="ARAC-FAMILY TRANSCRIPTIONAL REGULATOR"/>
    <property type="match status" value="1"/>
</dbReference>
<dbReference type="SMART" id="SM00342">
    <property type="entry name" value="HTH_ARAC"/>
    <property type="match status" value="1"/>
</dbReference>
<dbReference type="GO" id="GO:0003700">
    <property type="term" value="F:DNA-binding transcription factor activity"/>
    <property type="evidence" value="ECO:0007669"/>
    <property type="project" value="InterPro"/>
</dbReference>
<evidence type="ECO:0000256" key="3">
    <source>
        <dbReference type="ARBA" id="ARBA00023163"/>
    </source>
</evidence>
<dbReference type="Gene3D" id="2.60.120.10">
    <property type="entry name" value="Jelly Rolls"/>
    <property type="match status" value="1"/>
</dbReference>
<dbReference type="InterPro" id="IPR003313">
    <property type="entry name" value="AraC-bd"/>
</dbReference>
<gene>
    <name evidence="5" type="ORF">PVOR_21344</name>
</gene>
<dbReference type="Pfam" id="PF02311">
    <property type="entry name" value="AraC_binding"/>
    <property type="match status" value="1"/>
</dbReference>
<dbReference type="Pfam" id="PF12833">
    <property type="entry name" value="HTH_18"/>
    <property type="match status" value="1"/>
</dbReference>
<dbReference type="EMBL" id="ADHJ01000037">
    <property type="protein sequence ID" value="EFU39872.1"/>
    <property type="molecule type" value="Genomic_DNA"/>
</dbReference>
<dbReference type="CDD" id="cd02208">
    <property type="entry name" value="cupin_RmlC-like"/>
    <property type="match status" value="1"/>
</dbReference>
<dbReference type="PANTHER" id="PTHR43280:SF28">
    <property type="entry name" value="HTH-TYPE TRANSCRIPTIONAL ACTIVATOR RHAS"/>
    <property type="match status" value="1"/>
</dbReference>
<dbReference type="InterPro" id="IPR018062">
    <property type="entry name" value="HTH_AraC-typ_CS"/>
</dbReference>
<keyword evidence="6" id="KW-1185">Reference proteome</keyword>
<dbReference type="PRINTS" id="PR00032">
    <property type="entry name" value="HTHARAC"/>
</dbReference>
<dbReference type="InterPro" id="IPR014710">
    <property type="entry name" value="RmlC-like_jellyroll"/>
</dbReference>
<name>A0A2R9SRB5_9BACL</name>
<proteinExistence type="predicted"/>
<feature type="domain" description="HTH araC/xylS-type" evidence="4">
    <location>
        <begin position="205"/>
        <end position="303"/>
    </location>
</feature>
<dbReference type="GO" id="GO:0043565">
    <property type="term" value="F:sequence-specific DNA binding"/>
    <property type="evidence" value="ECO:0007669"/>
    <property type="project" value="InterPro"/>
</dbReference>
<dbReference type="InterPro" id="IPR009057">
    <property type="entry name" value="Homeodomain-like_sf"/>
</dbReference>
<accession>A0A2R9SRB5</accession>
<comment type="caution">
    <text evidence="5">The sequence shown here is derived from an EMBL/GenBank/DDBJ whole genome shotgun (WGS) entry which is preliminary data.</text>
</comment>
<evidence type="ECO:0000256" key="2">
    <source>
        <dbReference type="ARBA" id="ARBA00023125"/>
    </source>
</evidence>
<dbReference type="AlphaFoldDB" id="A0A2R9SRB5"/>